<accession>A0AAP0M366</accession>
<keyword evidence="2" id="KW-1185">Reference proteome</keyword>
<protein>
    <submittedName>
        <fullName evidence="1">Uncharacterized protein</fullName>
    </submittedName>
</protein>
<dbReference type="AlphaFoldDB" id="A0AAP0M366"/>
<name>A0AAP0M366_9ROSI</name>
<evidence type="ECO:0000313" key="2">
    <source>
        <dbReference type="Proteomes" id="UP001428341"/>
    </source>
</evidence>
<sequence length="195" mass="21796">MSDLKAIADCMISAGYGKECWGRDEREGYFGLKGFFMANANTHSTEWAYGQIHILRIAPTGKYTFYGMGLRANTHSTEWAYGQIHILRANIHSTKCAYGQIYAFYGMRLRAECTYGQNVAKSILFTPVTKTMPRVMMTPPHHGSNCPYKDQDSPFKAVEALTPRTSGTATSTQKQNTETACTARKDLDTVITHID</sequence>
<comment type="caution">
    <text evidence="1">The sequence shown here is derived from an EMBL/GenBank/DDBJ whole genome shotgun (WGS) entry which is preliminary data.</text>
</comment>
<proteinExistence type="predicted"/>
<dbReference type="EMBL" id="JBCGBO010000006">
    <property type="protein sequence ID" value="KAK9193340.1"/>
    <property type="molecule type" value="Genomic_DNA"/>
</dbReference>
<organism evidence="1 2">
    <name type="scientific">Citrus x changshan-huyou</name>
    <dbReference type="NCBI Taxonomy" id="2935761"/>
    <lineage>
        <taxon>Eukaryota</taxon>
        <taxon>Viridiplantae</taxon>
        <taxon>Streptophyta</taxon>
        <taxon>Embryophyta</taxon>
        <taxon>Tracheophyta</taxon>
        <taxon>Spermatophyta</taxon>
        <taxon>Magnoliopsida</taxon>
        <taxon>eudicotyledons</taxon>
        <taxon>Gunneridae</taxon>
        <taxon>Pentapetalae</taxon>
        <taxon>rosids</taxon>
        <taxon>malvids</taxon>
        <taxon>Sapindales</taxon>
        <taxon>Rutaceae</taxon>
        <taxon>Aurantioideae</taxon>
        <taxon>Citrus</taxon>
    </lineage>
</organism>
<reference evidence="1 2" key="1">
    <citation type="submission" date="2024-05" db="EMBL/GenBank/DDBJ databases">
        <title>Haplotype-resolved chromosome-level genome assembly of Huyou (Citrus changshanensis).</title>
        <authorList>
            <person name="Miao C."/>
            <person name="Chen W."/>
            <person name="Wu Y."/>
            <person name="Wang L."/>
            <person name="Zhao S."/>
            <person name="Grierson D."/>
            <person name="Xu C."/>
            <person name="Chen K."/>
        </authorList>
    </citation>
    <scope>NUCLEOTIDE SEQUENCE [LARGE SCALE GENOMIC DNA]</scope>
    <source>
        <strain evidence="1">01-14</strain>
        <tissue evidence="1">Leaf</tissue>
    </source>
</reference>
<gene>
    <name evidence="1" type="ORF">WN944_004037</name>
</gene>
<evidence type="ECO:0000313" key="1">
    <source>
        <dbReference type="EMBL" id="KAK9193340.1"/>
    </source>
</evidence>
<dbReference type="Proteomes" id="UP001428341">
    <property type="component" value="Unassembled WGS sequence"/>
</dbReference>